<gene>
    <name evidence="1" type="ORF">MNBD_CHLOROFLEXI01-2105</name>
</gene>
<accession>A0A3B0VF38</accession>
<proteinExistence type="predicted"/>
<dbReference type="AlphaFoldDB" id="A0A3B0VF38"/>
<reference evidence="1" key="1">
    <citation type="submission" date="2018-06" db="EMBL/GenBank/DDBJ databases">
        <authorList>
            <person name="Zhirakovskaya E."/>
        </authorList>
    </citation>
    <scope>NUCLEOTIDE SEQUENCE</scope>
</reference>
<dbReference type="EMBL" id="UOEU01000071">
    <property type="protein sequence ID" value="VAW30616.1"/>
    <property type="molecule type" value="Genomic_DNA"/>
</dbReference>
<protein>
    <submittedName>
        <fullName evidence="1">Uncharacterized protein</fullName>
    </submittedName>
</protein>
<organism evidence="1">
    <name type="scientific">hydrothermal vent metagenome</name>
    <dbReference type="NCBI Taxonomy" id="652676"/>
    <lineage>
        <taxon>unclassified sequences</taxon>
        <taxon>metagenomes</taxon>
        <taxon>ecological metagenomes</taxon>
    </lineage>
</organism>
<name>A0A3B0VF38_9ZZZZ</name>
<evidence type="ECO:0000313" key="1">
    <source>
        <dbReference type="EMBL" id="VAW30616.1"/>
    </source>
</evidence>
<sequence length="234" mass="25956">MTTKTKTIILALGVGSLLFLSLLSAYQLLFRGCLFWTCAPERSFSVLDLGLPLTLFPNEAIGNPIHYPSTSEGSVESGIMTINWQEGKGGAVYNVWQFGTISHASKFYDVLINDEFYPEHSNLSFRSQIADDYTTGCGFSEFGGYRCRLVARYEEFTFSLNATIDEKMTVERFEQLIIFIDEQMSLRLSSPLLRAGLLNRLYASCCGAVLFPRCGLSPYSATPCSGAVFISRCG</sequence>